<keyword evidence="3" id="KW-0813">Transport</keyword>
<evidence type="ECO:0000256" key="6">
    <source>
        <dbReference type="ARBA" id="ARBA00022989"/>
    </source>
</evidence>
<evidence type="ECO:0000256" key="3">
    <source>
        <dbReference type="ARBA" id="ARBA00022448"/>
    </source>
</evidence>
<evidence type="ECO:0000256" key="2">
    <source>
        <dbReference type="ARBA" id="ARBA00010735"/>
    </source>
</evidence>
<feature type="transmembrane region" description="Helical" evidence="9">
    <location>
        <begin position="143"/>
        <end position="165"/>
    </location>
</feature>
<gene>
    <name evidence="10" type="ORF">GCM10011400_02380</name>
</gene>
<name>A0ABQ1LAQ3_9BURK</name>
<dbReference type="PANTHER" id="PTHR34979:SF1">
    <property type="entry name" value="INNER MEMBRANE PROTEIN YGAZ"/>
    <property type="match status" value="1"/>
</dbReference>
<dbReference type="InterPro" id="IPR011606">
    <property type="entry name" value="Brnchd-chn_aa_trnsp_permease"/>
</dbReference>
<feature type="region of interest" description="Disordered" evidence="8">
    <location>
        <begin position="242"/>
        <end position="307"/>
    </location>
</feature>
<comment type="subcellular location">
    <subcellularLocation>
        <location evidence="1">Cell membrane</location>
        <topology evidence="1">Multi-pass membrane protein</topology>
    </subcellularLocation>
</comment>
<dbReference type="Proteomes" id="UP000602004">
    <property type="component" value="Unassembled WGS sequence"/>
</dbReference>
<keyword evidence="7 9" id="KW-0472">Membrane</keyword>
<evidence type="ECO:0000256" key="7">
    <source>
        <dbReference type="ARBA" id="ARBA00023136"/>
    </source>
</evidence>
<keyword evidence="5 9" id="KW-0812">Transmembrane</keyword>
<protein>
    <recommendedName>
        <fullName evidence="12">Branched-chain amino acid ABC transporter permease</fullName>
    </recommendedName>
</protein>
<evidence type="ECO:0008006" key="12">
    <source>
        <dbReference type="Google" id="ProtNLM"/>
    </source>
</evidence>
<keyword evidence="11" id="KW-1185">Reference proteome</keyword>
<feature type="transmembrane region" description="Helical" evidence="9">
    <location>
        <begin position="171"/>
        <end position="191"/>
    </location>
</feature>
<proteinExistence type="inferred from homology"/>
<accession>A0ABQ1LAQ3</accession>
<feature type="compositionally biased region" description="Basic and acidic residues" evidence="8">
    <location>
        <begin position="246"/>
        <end position="260"/>
    </location>
</feature>
<keyword evidence="6 9" id="KW-1133">Transmembrane helix</keyword>
<comment type="similarity">
    <text evidence="2">Belongs to the AzlC family.</text>
</comment>
<reference evidence="11" key="1">
    <citation type="journal article" date="2019" name="Int. J. Syst. Evol. Microbiol.">
        <title>The Global Catalogue of Microorganisms (GCM) 10K type strain sequencing project: providing services to taxonomists for standard genome sequencing and annotation.</title>
        <authorList>
            <consortium name="The Broad Institute Genomics Platform"/>
            <consortium name="The Broad Institute Genome Sequencing Center for Infectious Disease"/>
            <person name="Wu L."/>
            <person name="Ma J."/>
        </authorList>
    </citation>
    <scope>NUCLEOTIDE SEQUENCE [LARGE SCALE GENOMIC DNA]</scope>
    <source>
        <strain evidence="11">CGMCC 1.15103</strain>
    </source>
</reference>
<sequence length="307" mass="33200">MTHSTPGQPLSTGHLKEFTAGARDIIPMMVGAAPFGVIFGTLVASGPLHLWHGQLMSLVVFAGSAQFIALGLIAGHASFAVIWATTLVVNLRHVLYSATLAPHVAHLSPRWRWALGALLTDEVFAVAWEHYRHREPGTVGPHYFFGAGLAMYLNWQLWTVAGLLFGAAFPGLQSLGLDFAMVATFIAIVVPQLVALRYIAAAVTAGTLAFFWQAWPYKLGLLGAVFAGVAIGVLLSAPRFGRGARGHRESPRGRLREAPRETSQGPLREAPHETSQDPLQEVQRKTSQAPLREVSRKTSAETMEASR</sequence>
<feature type="compositionally biased region" description="Basic and acidic residues" evidence="8">
    <location>
        <begin position="293"/>
        <end position="307"/>
    </location>
</feature>
<evidence type="ECO:0000256" key="8">
    <source>
        <dbReference type="SAM" id="MobiDB-lite"/>
    </source>
</evidence>
<organism evidence="10 11">
    <name type="scientific">Paraburkholderia caffeinilytica</name>
    <dbReference type="NCBI Taxonomy" id="1761016"/>
    <lineage>
        <taxon>Bacteria</taxon>
        <taxon>Pseudomonadati</taxon>
        <taxon>Pseudomonadota</taxon>
        <taxon>Betaproteobacteria</taxon>
        <taxon>Burkholderiales</taxon>
        <taxon>Burkholderiaceae</taxon>
        <taxon>Paraburkholderia</taxon>
    </lineage>
</organism>
<keyword evidence="4" id="KW-1003">Cell membrane</keyword>
<evidence type="ECO:0000313" key="10">
    <source>
        <dbReference type="EMBL" id="GGC19539.1"/>
    </source>
</evidence>
<evidence type="ECO:0000256" key="1">
    <source>
        <dbReference type="ARBA" id="ARBA00004651"/>
    </source>
</evidence>
<dbReference type="EMBL" id="BMHL01000001">
    <property type="protein sequence ID" value="GGC19539.1"/>
    <property type="molecule type" value="Genomic_DNA"/>
</dbReference>
<evidence type="ECO:0000313" key="11">
    <source>
        <dbReference type="Proteomes" id="UP000602004"/>
    </source>
</evidence>
<evidence type="ECO:0000256" key="4">
    <source>
        <dbReference type="ARBA" id="ARBA00022475"/>
    </source>
</evidence>
<dbReference type="PANTHER" id="PTHR34979">
    <property type="entry name" value="INNER MEMBRANE PROTEIN YGAZ"/>
    <property type="match status" value="1"/>
</dbReference>
<comment type="caution">
    <text evidence="10">The sequence shown here is derived from an EMBL/GenBank/DDBJ whole genome shotgun (WGS) entry which is preliminary data.</text>
</comment>
<feature type="transmembrane region" description="Helical" evidence="9">
    <location>
        <begin position="221"/>
        <end position="240"/>
    </location>
</feature>
<evidence type="ECO:0000256" key="9">
    <source>
        <dbReference type="SAM" id="Phobius"/>
    </source>
</evidence>
<feature type="transmembrane region" description="Helical" evidence="9">
    <location>
        <begin position="25"/>
        <end position="46"/>
    </location>
</feature>
<feature type="transmembrane region" description="Helical" evidence="9">
    <location>
        <begin position="58"/>
        <end position="91"/>
    </location>
</feature>
<dbReference type="Pfam" id="PF03591">
    <property type="entry name" value="AzlC"/>
    <property type="match status" value="1"/>
</dbReference>
<evidence type="ECO:0000256" key="5">
    <source>
        <dbReference type="ARBA" id="ARBA00022692"/>
    </source>
</evidence>